<accession>S3N0J5</accession>
<organism evidence="1 2">
    <name type="scientific">Acinetobacter rudis CIP 110305</name>
    <dbReference type="NCBI Taxonomy" id="421052"/>
    <lineage>
        <taxon>Bacteria</taxon>
        <taxon>Pseudomonadati</taxon>
        <taxon>Pseudomonadota</taxon>
        <taxon>Gammaproteobacteria</taxon>
        <taxon>Moraxellales</taxon>
        <taxon>Moraxellaceae</taxon>
        <taxon>Acinetobacter</taxon>
    </lineage>
</organism>
<dbReference type="EMBL" id="ATGI01000030">
    <property type="protein sequence ID" value="EPF72133.1"/>
    <property type="molecule type" value="Genomic_DNA"/>
</dbReference>
<protein>
    <recommendedName>
        <fullName evidence="3">Transposase Synechocystis PCC 6803 domain-containing protein</fullName>
    </recommendedName>
</protein>
<name>S3N0J5_9GAMM</name>
<evidence type="ECO:0008006" key="3">
    <source>
        <dbReference type="Google" id="ProtNLM"/>
    </source>
</evidence>
<proteinExistence type="predicted"/>
<sequence length="117" mass="13955">MPKIHSTDFRNKVMEHYKISLHKSDTCKRFGVSRTTLNDWIRLEENTGFLDQPKIISGRPFLIKDLKSFKMFYESTTFKKLKDLIPLFEQKFGYSISYSSLLYTIRKLKLSKKKDFC</sequence>
<evidence type="ECO:0000313" key="2">
    <source>
        <dbReference type="Proteomes" id="UP000014568"/>
    </source>
</evidence>
<dbReference type="HOGENOM" id="CLU_056788_5_0_6"/>
<comment type="caution">
    <text evidence="1">The sequence shown here is derived from an EMBL/GenBank/DDBJ whole genome shotgun (WGS) entry which is preliminary data.</text>
</comment>
<reference evidence="1 2" key="1">
    <citation type="submission" date="2013-06" db="EMBL/GenBank/DDBJ databases">
        <title>The Genome Sequence of Acinetobacter rudis CIP 110305.</title>
        <authorList>
            <consortium name="The Broad Institute Genome Sequencing Platform"/>
            <consortium name="The Broad Institute Genome Sequencing Center for Infectious Disease"/>
            <person name="Cerqueira G."/>
            <person name="Feldgarden M."/>
            <person name="Courvalin P."/>
            <person name="Perichon B."/>
            <person name="Grillot-Courvalin C."/>
            <person name="Clermont D."/>
            <person name="Rocha E."/>
            <person name="Yoon E.-J."/>
            <person name="Nemec A."/>
            <person name="Young S.K."/>
            <person name="Zeng Q."/>
            <person name="Gargeya S."/>
            <person name="Fitzgerald M."/>
            <person name="Abouelleil A."/>
            <person name="Alvarado L."/>
            <person name="Berlin A.M."/>
            <person name="Chapman S.B."/>
            <person name="Dewar J."/>
            <person name="Goldberg J."/>
            <person name="Griggs A."/>
            <person name="Gujja S."/>
            <person name="Hansen M."/>
            <person name="Howarth C."/>
            <person name="Imamovic A."/>
            <person name="Larimer J."/>
            <person name="McCowan C."/>
            <person name="Murphy C."/>
            <person name="Pearson M."/>
            <person name="Priest M."/>
            <person name="Roberts A."/>
            <person name="Saif S."/>
            <person name="Shea T."/>
            <person name="Sykes S."/>
            <person name="Wortman J."/>
            <person name="Nusbaum C."/>
            <person name="Birren B."/>
        </authorList>
    </citation>
    <scope>NUCLEOTIDE SEQUENCE [LARGE SCALE GENOMIC DNA]</scope>
    <source>
        <strain evidence="1 2">CIP 110305</strain>
    </source>
</reference>
<dbReference type="SUPFAM" id="SSF46689">
    <property type="entry name" value="Homeodomain-like"/>
    <property type="match status" value="1"/>
</dbReference>
<gene>
    <name evidence="1" type="ORF">F945_02183</name>
</gene>
<dbReference type="AlphaFoldDB" id="S3N0J5"/>
<keyword evidence="2" id="KW-1185">Reference proteome</keyword>
<dbReference type="STRING" id="632955.GCA_000829675_03359"/>
<dbReference type="InterPro" id="IPR009057">
    <property type="entry name" value="Homeodomain-like_sf"/>
</dbReference>
<evidence type="ECO:0000313" key="1">
    <source>
        <dbReference type="EMBL" id="EPF72133.1"/>
    </source>
</evidence>
<dbReference type="Proteomes" id="UP000014568">
    <property type="component" value="Unassembled WGS sequence"/>
</dbReference>
<dbReference type="eggNOG" id="COG3415">
    <property type="taxonomic scope" value="Bacteria"/>
</dbReference>